<organism evidence="3 4">
    <name type="scientific">Trametes pubescens</name>
    <name type="common">White-rot fungus</name>
    <dbReference type="NCBI Taxonomy" id="154538"/>
    <lineage>
        <taxon>Eukaryota</taxon>
        <taxon>Fungi</taxon>
        <taxon>Dikarya</taxon>
        <taxon>Basidiomycota</taxon>
        <taxon>Agaricomycotina</taxon>
        <taxon>Agaricomycetes</taxon>
        <taxon>Polyporales</taxon>
        <taxon>Polyporaceae</taxon>
        <taxon>Trametes</taxon>
    </lineage>
</organism>
<feature type="domain" description="CxC2-like cysteine cluster KDZ transposase-associated" evidence="2">
    <location>
        <begin position="171"/>
        <end position="273"/>
    </location>
</feature>
<reference evidence="3 4" key="1">
    <citation type="submission" date="2016-10" db="EMBL/GenBank/DDBJ databases">
        <title>Genome sequence of the basidiomycete white-rot fungus Trametes pubescens.</title>
        <authorList>
            <person name="Makela M.R."/>
            <person name="Granchi Z."/>
            <person name="Peng M."/>
            <person name="De Vries R.P."/>
            <person name="Grigoriev I."/>
            <person name="Riley R."/>
            <person name="Hilden K."/>
        </authorList>
    </citation>
    <scope>NUCLEOTIDE SEQUENCE [LARGE SCALE GENOMIC DNA]</scope>
    <source>
        <strain evidence="3 4">FBCC735</strain>
    </source>
</reference>
<sequence length="424" mass="46893">MTAKRGKPMKSKVVNLTAKFRKAVPGLRALAEEDVSPPMPHWDARAPKSTNDPSATASAVNDGNASFGDHVHPRYMQATVDDAEDEEELGGRGGGGGGVNESAASYQVSGHCGPTGAPELNAEQPSSVLDSFMEKHAANSQDHLDWRERPPPEIRQWDIGRRHWSKVTIPQLGYVEHLGHGGAPCSDPRVFKAPRKMVIVHEHGIMDMQVQFCQCATAIEEPYQLIQANLWPATWITPHTVTTIGALRAYEGLSHYANVNVHDYLKHLKNTTNLTFAHTVKDRYREFNMSARQYSHVRQRRYFGLRVAEEKSPKDKAGDMCVLCPACPQPGMNMRPGWQLRDKDYSLKDNKADPDDEGLSEGHGYFANSKDLKTFLKKAPKVKPKFAAMGSGKYKGKVSGVVAITCKHMMMLPGGIVNLVKAEE</sequence>
<dbReference type="InterPro" id="IPR041457">
    <property type="entry name" value="CxC2_KDZ-assoc"/>
</dbReference>
<proteinExistence type="predicted"/>
<gene>
    <name evidence="3" type="ORF">TRAPUB_8662</name>
</gene>
<feature type="compositionally biased region" description="Polar residues" evidence="1">
    <location>
        <begin position="48"/>
        <end position="64"/>
    </location>
</feature>
<dbReference type="AlphaFoldDB" id="A0A1M2W4I8"/>
<protein>
    <recommendedName>
        <fullName evidence="2">CxC2-like cysteine cluster KDZ transposase-associated domain-containing protein</fullName>
    </recommendedName>
</protein>
<dbReference type="Proteomes" id="UP000184267">
    <property type="component" value="Unassembled WGS sequence"/>
</dbReference>
<evidence type="ECO:0000313" key="3">
    <source>
        <dbReference type="EMBL" id="OJT14771.1"/>
    </source>
</evidence>
<evidence type="ECO:0000313" key="4">
    <source>
        <dbReference type="Proteomes" id="UP000184267"/>
    </source>
</evidence>
<comment type="caution">
    <text evidence="3">The sequence shown here is derived from an EMBL/GenBank/DDBJ whole genome shotgun (WGS) entry which is preliminary data.</text>
</comment>
<dbReference type="Pfam" id="PF18803">
    <property type="entry name" value="CxC2"/>
    <property type="match status" value="1"/>
</dbReference>
<evidence type="ECO:0000256" key="1">
    <source>
        <dbReference type="SAM" id="MobiDB-lite"/>
    </source>
</evidence>
<accession>A0A1M2W4I8</accession>
<keyword evidence="4" id="KW-1185">Reference proteome</keyword>
<dbReference type="EMBL" id="MNAD01000238">
    <property type="protein sequence ID" value="OJT14771.1"/>
    <property type="molecule type" value="Genomic_DNA"/>
</dbReference>
<dbReference type="OrthoDB" id="3257613at2759"/>
<name>A0A1M2W4I8_TRAPU</name>
<feature type="region of interest" description="Disordered" evidence="1">
    <location>
        <begin position="29"/>
        <end position="70"/>
    </location>
</feature>
<dbReference type="OMA" id="ICARHEI"/>
<evidence type="ECO:0000259" key="2">
    <source>
        <dbReference type="Pfam" id="PF18803"/>
    </source>
</evidence>
<dbReference type="STRING" id="154538.A0A1M2W4I8"/>